<protein>
    <submittedName>
        <fullName evidence="2">Carboxymuconolactone decarboxylase</fullName>
    </submittedName>
</protein>
<evidence type="ECO:0000259" key="1">
    <source>
        <dbReference type="Pfam" id="PF02627"/>
    </source>
</evidence>
<dbReference type="Proteomes" id="UP000317982">
    <property type="component" value="Unassembled WGS sequence"/>
</dbReference>
<name>A0A545AMM2_9ACTN</name>
<dbReference type="AlphaFoldDB" id="A0A545AMM2"/>
<evidence type="ECO:0000313" key="3">
    <source>
        <dbReference type="Proteomes" id="UP000317982"/>
    </source>
</evidence>
<reference evidence="2 3" key="1">
    <citation type="submission" date="2019-07" db="EMBL/GenBank/DDBJ databases">
        <title>Cryptosporangium phraense sp. nov., isolated from plant litter.</title>
        <authorList>
            <person name="Suriyachadkun C."/>
        </authorList>
    </citation>
    <scope>NUCLEOTIDE SEQUENCE [LARGE SCALE GENOMIC DNA]</scope>
    <source>
        <strain evidence="2 3">A-T 5661</strain>
    </source>
</reference>
<dbReference type="InParanoid" id="A0A545AMM2"/>
<dbReference type="EMBL" id="VIRS01000018">
    <property type="protein sequence ID" value="TQS42546.1"/>
    <property type="molecule type" value="Genomic_DNA"/>
</dbReference>
<dbReference type="Pfam" id="PF02627">
    <property type="entry name" value="CMD"/>
    <property type="match status" value="1"/>
</dbReference>
<dbReference type="InterPro" id="IPR052512">
    <property type="entry name" value="4CMD/NDH-1_regulator"/>
</dbReference>
<dbReference type="InterPro" id="IPR029032">
    <property type="entry name" value="AhpD-like"/>
</dbReference>
<dbReference type="SUPFAM" id="SSF69118">
    <property type="entry name" value="AhpD-like"/>
    <property type="match status" value="1"/>
</dbReference>
<gene>
    <name evidence="2" type="ORF">FL583_24660</name>
</gene>
<evidence type="ECO:0000313" key="2">
    <source>
        <dbReference type="EMBL" id="TQS42546.1"/>
    </source>
</evidence>
<keyword evidence="3" id="KW-1185">Reference proteome</keyword>
<sequence>MPELRRALNDGLDAGLSINQIKEVLVQLYAYAGFPRSLNALGAFMTVLDERKNAGIEDEAGEEPGPVPADSLAAGTRNQTRLTGAPVTGALFEFAPAIDHFLKAHLFGDIFGRDNLDWRSREIATIAALAGLDGLDSQLASHLAIGRNIGLSEDELRDAAAG</sequence>
<dbReference type="PANTHER" id="PTHR33570">
    <property type="entry name" value="4-CARBOXYMUCONOLACTONE DECARBOXYLASE FAMILY PROTEIN"/>
    <property type="match status" value="1"/>
</dbReference>
<accession>A0A545AMM2</accession>
<dbReference type="OrthoDB" id="9802489at2"/>
<dbReference type="PANTHER" id="PTHR33570:SF2">
    <property type="entry name" value="CARBOXYMUCONOLACTONE DECARBOXYLASE-LIKE DOMAIN-CONTAINING PROTEIN"/>
    <property type="match status" value="1"/>
</dbReference>
<dbReference type="GO" id="GO:0051920">
    <property type="term" value="F:peroxiredoxin activity"/>
    <property type="evidence" value="ECO:0007669"/>
    <property type="project" value="InterPro"/>
</dbReference>
<comment type="caution">
    <text evidence="2">The sequence shown here is derived from an EMBL/GenBank/DDBJ whole genome shotgun (WGS) entry which is preliminary data.</text>
</comment>
<dbReference type="InterPro" id="IPR003779">
    <property type="entry name" value="CMD-like"/>
</dbReference>
<dbReference type="Gene3D" id="1.20.1290.10">
    <property type="entry name" value="AhpD-like"/>
    <property type="match status" value="1"/>
</dbReference>
<feature type="domain" description="Carboxymuconolactone decarboxylase-like" evidence="1">
    <location>
        <begin position="96"/>
        <end position="161"/>
    </location>
</feature>
<proteinExistence type="predicted"/>
<organism evidence="2 3">
    <name type="scientific">Cryptosporangium phraense</name>
    <dbReference type="NCBI Taxonomy" id="2593070"/>
    <lineage>
        <taxon>Bacteria</taxon>
        <taxon>Bacillati</taxon>
        <taxon>Actinomycetota</taxon>
        <taxon>Actinomycetes</taxon>
        <taxon>Cryptosporangiales</taxon>
        <taxon>Cryptosporangiaceae</taxon>
        <taxon>Cryptosporangium</taxon>
    </lineage>
</organism>